<name>A0A9J5W6Z1_SOLCO</name>
<evidence type="ECO:0000313" key="1">
    <source>
        <dbReference type="EMBL" id="KAG5571111.1"/>
    </source>
</evidence>
<dbReference type="Proteomes" id="UP000824120">
    <property type="component" value="Chromosome 12"/>
</dbReference>
<feature type="non-terminal residue" evidence="1">
    <location>
        <position position="1"/>
    </location>
</feature>
<proteinExistence type="predicted"/>
<accession>A0A9J5W6Z1</accession>
<dbReference type="AlphaFoldDB" id="A0A9J5W6Z1"/>
<gene>
    <name evidence="1" type="ORF">H5410_060877</name>
</gene>
<sequence length="309" mass="34905">IVYDDETHMRGGKLEGFRPSYPRIAINQGWTKKLMKVDGKLTALVYTNPYEDSMTHLNENQKDTIQVSAIVTRTGKSLQEITRLENVDAQGVNSNDESPKEMKIKPHFPQRLRKKNDNAKFQKFVEIVKDLKVNIPSVDALTKNLGYAKYMKELVTNKRVIDCETIEMPQTCNAVMTKNTRSIGVVSDELVKTIIGHGQSLVDMEGGELIFPVNDEVVSFNIHKSMKYPSDLLMKLWQVFEMQYCGESLAQVLLHYDQAEISDYDEVVVALVGVGSHTSFQIKLDLNLSSREAPSAKPSIIEPPNLELQ</sequence>
<protein>
    <submittedName>
        <fullName evidence="1">Uncharacterized protein</fullName>
    </submittedName>
</protein>
<evidence type="ECO:0000313" key="2">
    <source>
        <dbReference type="Proteomes" id="UP000824120"/>
    </source>
</evidence>
<comment type="caution">
    <text evidence="1">The sequence shown here is derived from an EMBL/GenBank/DDBJ whole genome shotgun (WGS) entry which is preliminary data.</text>
</comment>
<organism evidence="1 2">
    <name type="scientific">Solanum commersonii</name>
    <name type="common">Commerson's wild potato</name>
    <name type="synonym">Commerson's nightshade</name>
    <dbReference type="NCBI Taxonomy" id="4109"/>
    <lineage>
        <taxon>Eukaryota</taxon>
        <taxon>Viridiplantae</taxon>
        <taxon>Streptophyta</taxon>
        <taxon>Embryophyta</taxon>
        <taxon>Tracheophyta</taxon>
        <taxon>Spermatophyta</taxon>
        <taxon>Magnoliopsida</taxon>
        <taxon>eudicotyledons</taxon>
        <taxon>Gunneridae</taxon>
        <taxon>Pentapetalae</taxon>
        <taxon>asterids</taxon>
        <taxon>lamiids</taxon>
        <taxon>Solanales</taxon>
        <taxon>Solanaceae</taxon>
        <taxon>Solanoideae</taxon>
        <taxon>Solaneae</taxon>
        <taxon>Solanum</taxon>
    </lineage>
</organism>
<dbReference type="OrthoDB" id="1750494at2759"/>
<reference evidence="1 2" key="1">
    <citation type="submission" date="2020-09" db="EMBL/GenBank/DDBJ databases">
        <title>De no assembly of potato wild relative species, Solanum commersonii.</title>
        <authorList>
            <person name="Cho K."/>
        </authorList>
    </citation>
    <scope>NUCLEOTIDE SEQUENCE [LARGE SCALE GENOMIC DNA]</scope>
    <source>
        <strain evidence="1">LZ3.2</strain>
        <tissue evidence="1">Leaf</tissue>
    </source>
</reference>
<dbReference type="EMBL" id="JACXVP010000012">
    <property type="protein sequence ID" value="KAG5571111.1"/>
    <property type="molecule type" value="Genomic_DNA"/>
</dbReference>
<keyword evidence="2" id="KW-1185">Reference proteome</keyword>